<dbReference type="EMBL" id="JZEE01000199">
    <property type="protein sequence ID" value="KJK67155.1"/>
    <property type="molecule type" value="Genomic_DNA"/>
</dbReference>
<keyword evidence="2" id="KW-0812">Transmembrane</keyword>
<sequence>MAIKVPPGQSPPFETVDGDHHAGIIIIVSAICLVLSLVCLLIRLYVRFLLSPPFGIDDVILLGATVSAVVESIIVFHAASIGFGTAIHLLDDHVVRSIQNSSGKSYLILSQSIVASDVFYLITLYLSRCCVVAIYSRLTPRRRHKNTLWGILAFTTAGIVISILVITVDCSLNKPWVTPGEHCTSLFARWQFITAIDVSTEIALFIFSAVLIYGLQMAIKPKLVIMVAFASRIPLVAFEAVRLSEFHSFTSSRNPTFDAISHYTWTQVALNYSLIACTAFCLRPFMNAVTTSYGTAGDSNLSTSRSYPYASDRGRSNQGSYALQSLQNRSVAAPEPDLFRPKVGAGETTVTSAQPGSSTGGHSDRDDRNSIGSEGSTKMIIKKDVEYTVHHSPNPDC</sequence>
<evidence type="ECO:0000259" key="3">
    <source>
        <dbReference type="Pfam" id="PF20684"/>
    </source>
</evidence>
<feature type="compositionally biased region" description="Polar residues" evidence="1">
    <location>
        <begin position="348"/>
        <end position="361"/>
    </location>
</feature>
<feature type="transmembrane region" description="Helical" evidence="2">
    <location>
        <begin position="106"/>
        <end position="126"/>
    </location>
</feature>
<name>A0A0F0IHI0_ASPPU</name>
<gene>
    <name evidence="4" type="ORF">P875_00117467</name>
</gene>
<proteinExistence type="predicted"/>
<protein>
    <recommendedName>
        <fullName evidence="3">Rhodopsin domain-containing protein</fullName>
    </recommendedName>
</protein>
<feature type="domain" description="Rhodopsin" evidence="3">
    <location>
        <begin position="42"/>
        <end position="286"/>
    </location>
</feature>
<dbReference type="InterPro" id="IPR049326">
    <property type="entry name" value="Rhodopsin_dom_fungi"/>
</dbReference>
<feature type="transmembrane region" description="Helical" evidence="2">
    <location>
        <begin position="147"/>
        <end position="168"/>
    </location>
</feature>
<reference evidence="4 5" key="1">
    <citation type="submission" date="2015-02" db="EMBL/GenBank/DDBJ databases">
        <title>Draft genome sequence of Aspergillus parasiticus SU-1.</title>
        <authorList>
            <person name="Yu J."/>
            <person name="Fedorova N."/>
            <person name="Yin Y."/>
            <person name="Losada L."/>
            <person name="Zafar N."/>
            <person name="Taujale R."/>
            <person name="Ehrlich K.C."/>
            <person name="Bhatnagar D."/>
            <person name="Cleveland T.E."/>
            <person name="Bennett J.W."/>
            <person name="Nierman W.C."/>
        </authorList>
    </citation>
    <scope>NUCLEOTIDE SEQUENCE [LARGE SCALE GENOMIC DNA]</scope>
    <source>
        <strain evidence="5">ATCC 56775 / NRRL 5862 / SRRC 143 / SU-1</strain>
    </source>
</reference>
<evidence type="ECO:0000256" key="2">
    <source>
        <dbReference type="SAM" id="Phobius"/>
    </source>
</evidence>
<evidence type="ECO:0000313" key="5">
    <source>
        <dbReference type="Proteomes" id="UP000033540"/>
    </source>
</evidence>
<dbReference type="STRING" id="1403190.A0A0F0IHI0"/>
<evidence type="ECO:0000256" key="1">
    <source>
        <dbReference type="SAM" id="MobiDB-lite"/>
    </source>
</evidence>
<dbReference type="Proteomes" id="UP000033540">
    <property type="component" value="Unassembled WGS sequence"/>
</dbReference>
<feature type="region of interest" description="Disordered" evidence="1">
    <location>
        <begin position="333"/>
        <end position="397"/>
    </location>
</feature>
<feature type="transmembrane region" description="Helical" evidence="2">
    <location>
        <begin position="188"/>
        <end position="211"/>
    </location>
</feature>
<dbReference type="Pfam" id="PF20684">
    <property type="entry name" value="Fung_rhodopsin"/>
    <property type="match status" value="1"/>
</dbReference>
<dbReference type="OrthoDB" id="3918601at2759"/>
<dbReference type="PANTHER" id="PTHR39614">
    <property type="entry name" value="INTEGRAL MEMBRANE PROTEIN"/>
    <property type="match status" value="1"/>
</dbReference>
<accession>A0A0F0IHI0</accession>
<evidence type="ECO:0000313" key="4">
    <source>
        <dbReference type="EMBL" id="KJK67155.1"/>
    </source>
</evidence>
<dbReference type="PANTHER" id="PTHR39614:SF2">
    <property type="entry name" value="INTEGRAL MEMBRANE PROTEIN"/>
    <property type="match status" value="1"/>
</dbReference>
<keyword evidence="2" id="KW-0472">Membrane</keyword>
<feature type="transmembrane region" description="Helical" evidence="2">
    <location>
        <begin position="20"/>
        <end position="46"/>
    </location>
</feature>
<comment type="caution">
    <text evidence="4">The sequence shown here is derived from an EMBL/GenBank/DDBJ whole genome shotgun (WGS) entry which is preliminary data.</text>
</comment>
<dbReference type="AlphaFoldDB" id="A0A0F0IHI0"/>
<keyword evidence="2" id="KW-1133">Transmembrane helix</keyword>
<feature type="transmembrane region" description="Helical" evidence="2">
    <location>
        <begin position="58"/>
        <end position="86"/>
    </location>
</feature>
<organism evidence="4 5">
    <name type="scientific">Aspergillus parasiticus (strain ATCC 56775 / NRRL 5862 / SRRC 143 / SU-1)</name>
    <dbReference type="NCBI Taxonomy" id="1403190"/>
    <lineage>
        <taxon>Eukaryota</taxon>
        <taxon>Fungi</taxon>
        <taxon>Dikarya</taxon>
        <taxon>Ascomycota</taxon>
        <taxon>Pezizomycotina</taxon>
        <taxon>Eurotiomycetes</taxon>
        <taxon>Eurotiomycetidae</taxon>
        <taxon>Eurotiales</taxon>
        <taxon>Aspergillaceae</taxon>
        <taxon>Aspergillus</taxon>
        <taxon>Aspergillus subgen. Circumdati</taxon>
    </lineage>
</organism>